<proteinExistence type="predicted"/>
<reference evidence="2" key="1">
    <citation type="submission" date="2016-10" db="EMBL/GenBank/DDBJ databases">
        <authorList>
            <person name="Varghese N."/>
            <person name="Submissions S."/>
        </authorList>
    </citation>
    <scope>NUCLEOTIDE SEQUENCE [LARGE SCALE GENOMIC DNA]</scope>
    <source>
        <strain evidence="2">DSM 22082</strain>
    </source>
</reference>
<dbReference type="EMBL" id="LT629739">
    <property type="protein sequence ID" value="SDS08605.1"/>
    <property type="molecule type" value="Genomic_DNA"/>
</dbReference>
<name>A0A1H1PC50_BRESA</name>
<evidence type="ECO:0000256" key="1">
    <source>
        <dbReference type="SAM" id="MobiDB-lite"/>
    </source>
</evidence>
<feature type="compositionally biased region" description="Polar residues" evidence="1">
    <location>
        <begin position="362"/>
        <end position="375"/>
    </location>
</feature>
<feature type="compositionally biased region" description="Basic residues" evidence="1">
    <location>
        <begin position="407"/>
        <end position="418"/>
    </location>
</feature>
<sequence>MTVHHAPLTRAAETGADLTGGWACLLANRTDTSSLEIMSTTLQDLVNRAVFFSTEMQTHFGALIADAEWEVDFTSDPHLTFTSAEGTVLRGRPHLLGSESKAQNTWLWGWENINEFPETVVGLAHDVRKFGAAEDVAELVTEELQLDEELALRLTLAAKEATGKWAHYPAAAGAGTTVWLLVDAPELTLPEAQVKTSVRALMQGLTQTTVTDHRVALEAYVAKRGIPTTALPEAGLRLLFADGSADLSFDEQNRISNCEIGAPLEGEAAQQYAQATGPSSPAAAAAGSPATDSAATAQSPVSEPSTAEQADVTEPAAADTGDAASTPSPSPVESATEAPRSTTPTTSPAEAAAGDERESASAGPTSDTGSEQPTGSEEEPAASPAAEAQLDEGQAAETEPKSEEPKKKKGLFSKLFGR</sequence>
<keyword evidence="3" id="KW-1185">Reference proteome</keyword>
<evidence type="ECO:0000313" key="3">
    <source>
        <dbReference type="Proteomes" id="UP000199700"/>
    </source>
</evidence>
<organism evidence="2 3">
    <name type="scientific">Brevibacterium sandarakinum</name>
    <dbReference type="NCBI Taxonomy" id="629680"/>
    <lineage>
        <taxon>Bacteria</taxon>
        <taxon>Bacillati</taxon>
        <taxon>Actinomycetota</taxon>
        <taxon>Actinomycetes</taxon>
        <taxon>Micrococcales</taxon>
        <taxon>Brevibacteriaceae</taxon>
        <taxon>Brevibacterium</taxon>
    </lineage>
</organism>
<dbReference type="AlphaFoldDB" id="A0A1H1PC50"/>
<dbReference type="Pfam" id="PF21813">
    <property type="entry name" value="DUF6882"/>
    <property type="match status" value="1"/>
</dbReference>
<feature type="compositionally biased region" description="Polar residues" evidence="1">
    <location>
        <begin position="298"/>
        <end position="308"/>
    </location>
</feature>
<feature type="region of interest" description="Disordered" evidence="1">
    <location>
        <begin position="269"/>
        <end position="418"/>
    </location>
</feature>
<feature type="compositionally biased region" description="Polar residues" evidence="1">
    <location>
        <begin position="323"/>
        <end position="333"/>
    </location>
</feature>
<accession>A0A1H1PC50</accession>
<evidence type="ECO:0000313" key="2">
    <source>
        <dbReference type="EMBL" id="SDS08605.1"/>
    </source>
</evidence>
<dbReference type="STRING" id="629680.SAMN04489751_1192"/>
<dbReference type="InterPro" id="IPR049249">
    <property type="entry name" value="DUF6882"/>
</dbReference>
<feature type="compositionally biased region" description="Low complexity" evidence="1">
    <location>
        <begin position="273"/>
        <end position="297"/>
    </location>
</feature>
<dbReference type="Proteomes" id="UP000199700">
    <property type="component" value="Chromosome"/>
</dbReference>
<feature type="compositionally biased region" description="Low complexity" evidence="1">
    <location>
        <begin position="334"/>
        <end position="352"/>
    </location>
</feature>
<protein>
    <submittedName>
        <fullName evidence="2">Uncharacterized protein</fullName>
    </submittedName>
</protein>
<gene>
    <name evidence="2" type="ORF">SAMN04489751_1192</name>
</gene>